<evidence type="ECO:0000256" key="2">
    <source>
        <dbReference type="ARBA" id="ARBA00022475"/>
    </source>
</evidence>
<comment type="caution">
    <text evidence="9">The sequence shown here is derived from an EMBL/GenBank/DDBJ whole genome shotgun (WGS) entry which is preliminary data.</text>
</comment>
<feature type="transmembrane region" description="Helical" evidence="7">
    <location>
        <begin position="444"/>
        <end position="463"/>
    </location>
</feature>
<comment type="subcellular location">
    <subcellularLocation>
        <location evidence="1">Cell membrane</location>
        <topology evidence="1">Multi-pass membrane protein</topology>
    </subcellularLocation>
</comment>
<name>A0A916VIW7_9GAMM</name>
<evidence type="ECO:0000256" key="1">
    <source>
        <dbReference type="ARBA" id="ARBA00004651"/>
    </source>
</evidence>
<dbReference type="InterPro" id="IPR000731">
    <property type="entry name" value="SSD"/>
</dbReference>
<evidence type="ECO:0000256" key="7">
    <source>
        <dbReference type="SAM" id="Phobius"/>
    </source>
</evidence>
<protein>
    <submittedName>
        <fullName evidence="9">Membrane protein</fullName>
    </submittedName>
</protein>
<dbReference type="InterPro" id="IPR050545">
    <property type="entry name" value="Mycobact_MmpL"/>
</dbReference>
<dbReference type="PRINTS" id="PR00702">
    <property type="entry name" value="ACRIFLAVINRP"/>
</dbReference>
<keyword evidence="4 7" id="KW-1133">Transmembrane helix</keyword>
<feature type="transmembrane region" description="Helical" evidence="7">
    <location>
        <begin position="261"/>
        <end position="280"/>
    </location>
</feature>
<evidence type="ECO:0000256" key="3">
    <source>
        <dbReference type="ARBA" id="ARBA00022692"/>
    </source>
</evidence>
<reference evidence="9" key="1">
    <citation type="journal article" date="2014" name="Int. J. Syst. Evol. Microbiol.">
        <title>Complete genome sequence of Corynebacterium casei LMG S-19264T (=DSM 44701T), isolated from a smear-ripened cheese.</title>
        <authorList>
            <consortium name="US DOE Joint Genome Institute (JGI-PGF)"/>
            <person name="Walter F."/>
            <person name="Albersmeier A."/>
            <person name="Kalinowski J."/>
            <person name="Ruckert C."/>
        </authorList>
    </citation>
    <scope>NUCLEOTIDE SEQUENCE</scope>
    <source>
        <strain evidence="9">CGMCC 1.15425</strain>
    </source>
</reference>
<keyword evidence="10" id="KW-1185">Reference proteome</keyword>
<dbReference type="PROSITE" id="PS50156">
    <property type="entry name" value="SSD"/>
    <property type="match status" value="1"/>
</dbReference>
<dbReference type="OrthoDB" id="9759187at2"/>
<feature type="coiled-coil region" evidence="6">
    <location>
        <begin position="176"/>
        <end position="238"/>
    </location>
</feature>
<reference evidence="9" key="2">
    <citation type="submission" date="2020-09" db="EMBL/GenBank/DDBJ databases">
        <authorList>
            <person name="Sun Q."/>
            <person name="Zhou Y."/>
        </authorList>
    </citation>
    <scope>NUCLEOTIDE SEQUENCE</scope>
    <source>
        <strain evidence="9">CGMCC 1.15425</strain>
    </source>
</reference>
<dbReference type="InterPro" id="IPR001036">
    <property type="entry name" value="Acrflvin-R"/>
</dbReference>
<dbReference type="SUPFAM" id="SSF82866">
    <property type="entry name" value="Multidrug efflux transporter AcrB transmembrane domain"/>
    <property type="match status" value="2"/>
</dbReference>
<evidence type="ECO:0000256" key="5">
    <source>
        <dbReference type="ARBA" id="ARBA00023136"/>
    </source>
</evidence>
<dbReference type="EMBL" id="BMIY01000007">
    <property type="protein sequence ID" value="GFZ75802.1"/>
    <property type="molecule type" value="Genomic_DNA"/>
</dbReference>
<dbReference type="PANTHER" id="PTHR33406">
    <property type="entry name" value="MEMBRANE PROTEIN MJ1562-RELATED"/>
    <property type="match status" value="1"/>
</dbReference>
<dbReference type="Pfam" id="PF03176">
    <property type="entry name" value="MMPL"/>
    <property type="match status" value="2"/>
</dbReference>
<evidence type="ECO:0000259" key="8">
    <source>
        <dbReference type="PROSITE" id="PS50156"/>
    </source>
</evidence>
<accession>A0A916VIW7</accession>
<dbReference type="Gene3D" id="1.20.1640.10">
    <property type="entry name" value="Multidrug efflux transporter AcrB transmembrane domain"/>
    <property type="match status" value="2"/>
</dbReference>
<feature type="domain" description="SSD" evidence="8">
    <location>
        <begin position="697"/>
        <end position="824"/>
    </location>
</feature>
<dbReference type="Proteomes" id="UP000627715">
    <property type="component" value="Unassembled WGS sequence"/>
</dbReference>
<keyword evidence="3 7" id="KW-0812">Transmembrane</keyword>
<feature type="transmembrane region" description="Helical" evidence="7">
    <location>
        <begin position="699"/>
        <end position="719"/>
    </location>
</feature>
<organism evidence="9 10">
    <name type="scientific">Pseudohongiella nitratireducens</name>
    <dbReference type="NCBI Taxonomy" id="1768907"/>
    <lineage>
        <taxon>Bacteria</taxon>
        <taxon>Pseudomonadati</taxon>
        <taxon>Pseudomonadota</taxon>
        <taxon>Gammaproteobacteria</taxon>
        <taxon>Pseudomonadales</taxon>
        <taxon>Pseudohongiellaceae</taxon>
        <taxon>Pseudohongiella</taxon>
    </lineage>
</organism>
<dbReference type="GO" id="GO:0022857">
    <property type="term" value="F:transmembrane transporter activity"/>
    <property type="evidence" value="ECO:0007669"/>
    <property type="project" value="InterPro"/>
</dbReference>
<proteinExistence type="predicted"/>
<gene>
    <name evidence="9" type="ORF">GCM10011403_17910</name>
</gene>
<dbReference type="PANTHER" id="PTHR33406:SF12">
    <property type="entry name" value="BLR2997 PROTEIN"/>
    <property type="match status" value="1"/>
</dbReference>
<keyword evidence="5 7" id="KW-0472">Membrane</keyword>
<feature type="transmembrane region" description="Helical" evidence="7">
    <location>
        <begin position="797"/>
        <end position="818"/>
    </location>
</feature>
<evidence type="ECO:0000256" key="4">
    <source>
        <dbReference type="ARBA" id="ARBA00022989"/>
    </source>
</evidence>
<feature type="transmembrane region" description="Helical" evidence="7">
    <location>
        <begin position="773"/>
        <end position="791"/>
    </location>
</feature>
<evidence type="ECO:0000313" key="9">
    <source>
        <dbReference type="EMBL" id="GFZ75802.1"/>
    </source>
</evidence>
<dbReference type="RefSeq" id="WP_068810849.1">
    <property type="nucleotide sequence ID" value="NZ_BMIY01000007.1"/>
</dbReference>
<evidence type="ECO:0000313" key="10">
    <source>
        <dbReference type="Proteomes" id="UP000627715"/>
    </source>
</evidence>
<dbReference type="InterPro" id="IPR004869">
    <property type="entry name" value="MMPL_dom"/>
</dbReference>
<feature type="transmembrane region" description="Helical" evidence="7">
    <location>
        <begin position="386"/>
        <end position="415"/>
    </location>
</feature>
<feature type="transmembrane region" description="Helical" evidence="7">
    <location>
        <begin position="725"/>
        <end position="746"/>
    </location>
</feature>
<sequence>MLRSTVARRYSALVFQRPWLAIALVAVLLVTLGYFAQRFRLDVSADSLLMEGDTELEYSREVNQRYGVRDSVTVAFTPKNMDLISDRSLTIMSQIRQDLLAMERVESVDSLLNVPLFGDTPLTGISEDYDTLADEGVDREAARQELMNSPVFRNAIISPDGETSAMLVSFAADERYTELVNRRTELRNLAEEQELTEAQAEELQQVSETYDEYSVESAERRHRDIEEIRQILAEYQDEVTLYLGGAPMIADDLVTFVQSDLATFSIGVFAFIVVALGLIFRRFRWVFLPLSCCAVAGVIVVGILGFMDWRVTVVSSNFLSLLLIITISLTVHLIVRYRELRATRRFSSQRRILQHAVLVMFKPCLYTALTTIVAFGSLLVSGISPIISFGWIMVMGVITALIIVFLLFPALMSLLPPEKVQPLKTAKINVTNSLAKVTEHAGKGVFWVFALIFVLSAVGLTRLQVENSFIAYFDEDTEIYQGMKLFDEKLGGTLAFDVVVQLPEDAGFDDGFDDFDGGFDDGFDDFDDAGADDGADNAYWFTADKMNQLRNIHEYLDNNPQTGKVLSFGAVVQLAEQLNGDQPVDSFLWALLYSMLPDSLRETVLTPFVSVEHNEARFNVRVIESDPNLNRNALIEGIETGLQEEFGFAPDQVHVTGTLVLYNNVLQSLYQSQILTLGVVLGAIMLMFLLLFRSLKIAIICIIPNIIAAALVLGVMGWLSIPLDIMTITIAAISIGIGVDNTIHYMHRFRREFHRLGNYKETMYYCHNSIARAMYYTSLTIVAGFSILVLSNFKPTMVFGLLTSIAMLVALLGALTLLPRLLISFQPLGKESYPGHNS</sequence>
<keyword evidence="2" id="KW-1003">Cell membrane</keyword>
<feature type="transmembrane region" description="Helical" evidence="7">
    <location>
        <begin position="674"/>
        <end position="692"/>
    </location>
</feature>
<feature type="transmembrane region" description="Helical" evidence="7">
    <location>
        <begin position="313"/>
        <end position="335"/>
    </location>
</feature>
<dbReference type="AlphaFoldDB" id="A0A916VIW7"/>
<keyword evidence="6" id="KW-0175">Coiled coil</keyword>
<evidence type="ECO:0000256" key="6">
    <source>
        <dbReference type="SAM" id="Coils"/>
    </source>
</evidence>
<feature type="transmembrane region" description="Helical" evidence="7">
    <location>
        <begin position="356"/>
        <end position="380"/>
    </location>
</feature>
<dbReference type="GO" id="GO:0005886">
    <property type="term" value="C:plasma membrane"/>
    <property type="evidence" value="ECO:0007669"/>
    <property type="project" value="UniProtKB-SubCell"/>
</dbReference>
<feature type="transmembrane region" description="Helical" evidence="7">
    <location>
        <begin position="287"/>
        <end position="307"/>
    </location>
</feature>